<organism evidence="1 2">
    <name type="scientific">Brachionus calyciflorus</name>
    <dbReference type="NCBI Taxonomy" id="104777"/>
    <lineage>
        <taxon>Eukaryota</taxon>
        <taxon>Metazoa</taxon>
        <taxon>Spiralia</taxon>
        <taxon>Gnathifera</taxon>
        <taxon>Rotifera</taxon>
        <taxon>Eurotatoria</taxon>
        <taxon>Monogononta</taxon>
        <taxon>Pseudotrocha</taxon>
        <taxon>Ploima</taxon>
        <taxon>Brachionidae</taxon>
        <taxon>Brachionus</taxon>
    </lineage>
</organism>
<proteinExistence type="predicted"/>
<name>A0A813STJ8_9BILA</name>
<dbReference type="EMBL" id="CAJNOC010000805">
    <property type="protein sequence ID" value="CAF0805201.1"/>
    <property type="molecule type" value="Genomic_DNA"/>
</dbReference>
<keyword evidence="2" id="KW-1185">Reference proteome</keyword>
<accession>A0A813STJ8</accession>
<dbReference type="Proteomes" id="UP000663879">
    <property type="component" value="Unassembled WGS sequence"/>
</dbReference>
<gene>
    <name evidence="1" type="ORF">OXX778_LOCUS6679</name>
</gene>
<evidence type="ECO:0000313" key="1">
    <source>
        <dbReference type="EMBL" id="CAF0805201.1"/>
    </source>
</evidence>
<dbReference type="AlphaFoldDB" id="A0A813STJ8"/>
<protein>
    <submittedName>
        <fullName evidence="1">Uncharacterized protein</fullName>
    </submittedName>
</protein>
<evidence type="ECO:0000313" key="2">
    <source>
        <dbReference type="Proteomes" id="UP000663879"/>
    </source>
</evidence>
<comment type="caution">
    <text evidence="1">The sequence shown here is derived from an EMBL/GenBank/DDBJ whole genome shotgun (WGS) entry which is preliminary data.</text>
</comment>
<sequence>MSFPEVRKKAYRNDAAIRVYINFLKKSNNTARSDISAEERNQEIDVQEREMNVLIHALCETEQITEELNEIEEYDPES</sequence>
<reference evidence="1" key="1">
    <citation type="submission" date="2021-02" db="EMBL/GenBank/DDBJ databases">
        <authorList>
            <person name="Nowell W R."/>
        </authorList>
    </citation>
    <scope>NUCLEOTIDE SEQUENCE</scope>
    <source>
        <strain evidence="1">Ploen Becks lab</strain>
    </source>
</reference>